<name>A0ABP7PYT0_9GAMM</name>
<gene>
    <name evidence="2" type="ORF">GCM10022278_33490</name>
</gene>
<comment type="caution">
    <text evidence="2">The sequence shown here is derived from an EMBL/GenBank/DDBJ whole genome shotgun (WGS) entry which is preliminary data.</text>
</comment>
<dbReference type="Pfam" id="PF05406">
    <property type="entry name" value="WGR"/>
    <property type="match status" value="1"/>
</dbReference>
<dbReference type="RefSeq" id="WP_344808527.1">
    <property type="nucleotide sequence ID" value="NZ_BAABBO010000017.1"/>
</dbReference>
<evidence type="ECO:0000313" key="3">
    <source>
        <dbReference type="Proteomes" id="UP001501337"/>
    </source>
</evidence>
<dbReference type="CDD" id="cd07996">
    <property type="entry name" value="WGR_MMR_like"/>
    <property type="match status" value="1"/>
</dbReference>
<dbReference type="SUPFAM" id="SSF142921">
    <property type="entry name" value="WGR domain-like"/>
    <property type="match status" value="1"/>
</dbReference>
<sequence length="91" mass="10920">MIYWQRSDGDKLYFYRADIDRDLFGRYTVNRCWGVADSRKGGSDRKSFDTIGEAWQHLRETRRRRRQRGYHCRLINSSEIATPWAQRGSES</sequence>
<dbReference type="InterPro" id="IPR008893">
    <property type="entry name" value="WGR_domain"/>
</dbReference>
<dbReference type="EMBL" id="BAABBO010000017">
    <property type="protein sequence ID" value="GAA3973676.1"/>
    <property type="molecule type" value="Genomic_DNA"/>
</dbReference>
<protein>
    <recommendedName>
        <fullName evidence="1">WGR domain-containing protein</fullName>
    </recommendedName>
</protein>
<evidence type="ECO:0000259" key="1">
    <source>
        <dbReference type="Pfam" id="PF05406"/>
    </source>
</evidence>
<dbReference type="Proteomes" id="UP001501337">
    <property type="component" value="Unassembled WGS sequence"/>
</dbReference>
<organism evidence="2 3">
    <name type="scientific">Allohahella marinimesophila</name>
    <dbReference type="NCBI Taxonomy" id="1054972"/>
    <lineage>
        <taxon>Bacteria</taxon>
        <taxon>Pseudomonadati</taxon>
        <taxon>Pseudomonadota</taxon>
        <taxon>Gammaproteobacteria</taxon>
        <taxon>Oceanospirillales</taxon>
        <taxon>Hahellaceae</taxon>
        <taxon>Allohahella</taxon>
    </lineage>
</organism>
<feature type="domain" description="WGR" evidence="1">
    <location>
        <begin position="9"/>
        <end position="73"/>
    </location>
</feature>
<dbReference type="InterPro" id="IPR036930">
    <property type="entry name" value="WGR_dom_sf"/>
</dbReference>
<keyword evidence="3" id="KW-1185">Reference proteome</keyword>
<reference evidence="3" key="1">
    <citation type="journal article" date="2019" name="Int. J. Syst. Evol. Microbiol.">
        <title>The Global Catalogue of Microorganisms (GCM) 10K type strain sequencing project: providing services to taxonomists for standard genome sequencing and annotation.</title>
        <authorList>
            <consortium name="The Broad Institute Genomics Platform"/>
            <consortium name="The Broad Institute Genome Sequencing Center for Infectious Disease"/>
            <person name="Wu L."/>
            <person name="Ma J."/>
        </authorList>
    </citation>
    <scope>NUCLEOTIDE SEQUENCE [LARGE SCALE GENOMIC DNA]</scope>
    <source>
        <strain evidence="3">JCM 17555</strain>
    </source>
</reference>
<proteinExistence type="predicted"/>
<accession>A0ABP7PYT0</accession>
<dbReference type="InterPro" id="IPR049809">
    <property type="entry name" value="YehF/YfeS-like_WGR"/>
</dbReference>
<evidence type="ECO:0000313" key="2">
    <source>
        <dbReference type="EMBL" id="GAA3973676.1"/>
    </source>
</evidence>